<evidence type="ECO:0000313" key="2">
    <source>
        <dbReference type="Proteomes" id="UP000479710"/>
    </source>
</evidence>
<dbReference type="AlphaFoldDB" id="A0A6G1EJC8"/>
<protein>
    <submittedName>
        <fullName evidence="1">Uncharacterized protein</fullName>
    </submittedName>
</protein>
<dbReference type="EMBL" id="SPHZ02000003">
    <property type="protein sequence ID" value="KAF0924696.1"/>
    <property type="molecule type" value="Genomic_DNA"/>
</dbReference>
<gene>
    <name evidence="1" type="ORF">E2562_010288</name>
</gene>
<evidence type="ECO:0000313" key="1">
    <source>
        <dbReference type="EMBL" id="KAF0924696.1"/>
    </source>
</evidence>
<accession>A0A6G1EJC8</accession>
<name>A0A6G1EJC8_9ORYZ</name>
<dbReference type="Proteomes" id="UP000479710">
    <property type="component" value="Unassembled WGS sequence"/>
</dbReference>
<sequence length="67" mass="7235">MLARSPRHCRRLHLATYRVLLAIAVVVASPSLPITFINAFPQPATTLPSPSPSLPLIITLHETPPTA</sequence>
<keyword evidence="2" id="KW-1185">Reference proteome</keyword>
<reference evidence="1 2" key="1">
    <citation type="submission" date="2019-11" db="EMBL/GenBank/DDBJ databases">
        <title>Whole genome sequence of Oryza granulata.</title>
        <authorList>
            <person name="Li W."/>
        </authorList>
    </citation>
    <scope>NUCLEOTIDE SEQUENCE [LARGE SCALE GENOMIC DNA]</scope>
    <source>
        <strain evidence="2">cv. Menghai</strain>
        <tissue evidence="1">Leaf</tissue>
    </source>
</reference>
<organism evidence="1 2">
    <name type="scientific">Oryza meyeriana var. granulata</name>
    <dbReference type="NCBI Taxonomy" id="110450"/>
    <lineage>
        <taxon>Eukaryota</taxon>
        <taxon>Viridiplantae</taxon>
        <taxon>Streptophyta</taxon>
        <taxon>Embryophyta</taxon>
        <taxon>Tracheophyta</taxon>
        <taxon>Spermatophyta</taxon>
        <taxon>Magnoliopsida</taxon>
        <taxon>Liliopsida</taxon>
        <taxon>Poales</taxon>
        <taxon>Poaceae</taxon>
        <taxon>BOP clade</taxon>
        <taxon>Oryzoideae</taxon>
        <taxon>Oryzeae</taxon>
        <taxon>Oryzinae</taxon>
        <taxon>Oryza</taxon>
        <taxon>Oryza meyeriana</taxon>
    </lineage>
</organism>
<proteinExistence type="predicted"/>
<comment type="caution">
    <text evidence="1">The sequence shown here is derived from an EMBL/GenBank/DDBJ whole genome shotgun (WGS) entry which is preliminary data.</text>
</comment>